<name>A5BSU4_VITVI</name>
<proteinExistence type="predicted"/>
<dbReference type="AlphaFoldDB" id="A5BSU4"/>
<gene>
    <name evidence="2" type="ORF">VITISV_024961</name>
</gene>
<sequence>MARIRGGHTDPSSSHEPRPRASSPQDSTSQAPEASTVPSSEGGVPSNPPQRRYETWRPSTSPPPEPLVRHTPTKRARTSGPGESSRHAQPDTQASTDS</sequence>
<accession>A5BSU4</accession>
<reference evidence="2" key="1">
    <citation type="journal article" date="2007" name="PLoS ONE">
        <title>The first genome sequence of an elite grapevine cultivar (Pinot noir Vitis vinifera L.): coping with a highly heterozygous genome.</title>
        <authorList>
            <person name="Velasco R."/>
            <person name="Zharkikh A."/>
            <person name="Troggio M."/>
            <person name="Cartwright D.A."/>
            <person name="Cestaro A."/>
            <person name="Pruss D."/>
            <person name="Pindo M."/>
            <person name="FitzGerald L.M."/>
            <person name="Vezzulli S."/>
            <person name="Reid J."/>
            <person name="Malacarne G."/>
            <person name="Iliev D."/>
            <person name="Coppola G."/>
            <person name="Wardell B."/>
            <person name="Micheletti D."/>
            <person name="Macalma T."/>
            <person name="Facci M."/>
            <person name="Mitchell J.T."/>
            <person name="Perazzolli M."/>
            <person name="Eldredge G."/>
            <person name="Gatto P."/>
            <person name="Oyzerski R."/>
            <person name="Moretto M."/>
            <person name="Gutin N."/>
            <person name="Stefanini M."/>
            <person name="Chen Y."/>
            <person name="Segala C."/>
            <person name="Davenport C."/>
            <person name="Dematte L."/>
            <person name="Mraz A."/>
            <person name="Battilana J."/>
            <person name="Stormo K."/>
            <person name="Costa F."/>
            <person name="Tao Q."/>
            <person name="Si-Ammour A."/>
            <person name="Harkins T."/>
            <person name="Lackey A."/>
            <person name="Perbost C."/>
            <person name="Taillon B."/>
            <person name="Stella A."/>
            <person name="Solovyev V."/>
            <person name="Fawcett J.A."/>
            <person name="Sterck L."/>
            <person name="Vandepoele K."/>
            <person name="Grando S.M."/>
            <person name="Toppo S."/>
            <person name="Moser C."/>
            <person name="Lanchbury J."/>
            <person name="Bogden R."/>
            <person name="Skolnick M."/>
            <person name="Sgaramella V."/>
            <person name="Bhatnagar S.K."/>
            <person name="Fontana P."/>
            <person name="Gutin A."/>
            <person name="Van de Peer Y."/>
            <person name="Salamini F."/>
            <person name="Viola R."/>
        </authorList>
    </citation>
    <scope>NUCLEOTIDE SEQUENCE</scope>
</reference>
<evidence type="ECO:0000256" key="1">
    <source>
        <dbReference type="SAM" id="MobiDB-lite"/>
    </source>
</evidence>
<organism evidence="2">
    <name type="scientific">Vitis vinifera</name>
    <name type="common">Grape</name>
    <dbReference type="NCBI Taxonomy" id="29760"/>
    <lineage>
        <taxon>Eukaryota</taxon>
        <taxon>Viridiplantae</taxon>
        <taxon>Streptophyta</taxon>
        <taxon>Embryophyta</taxon>
        <taxon>Tracheophyta</taxon>
        <taxon>Spermatophyta</taxon>
        <taxon>Magnoliopsida</taxon>
        <taxon>eudicotyledons</taxon>
        <taxon>Gunneridae</taxon>
        <taxon>Pentapetalae</taxon>
        <taxon>rosids</taxon>
        <taxon>Vitales</taxon>
        <taxon>Vitaceae</taxon>
        <taxon>Viteae</taxon>
        <taxon>Vitis</taxon>
    </lineage>
</organism>
<feature type="compositionally biased region" description="Polar residues" evidence="1">
    <location>
        <begin position="22"/>
        <end position="39"/>
    </location>
</feature>
<dbReference type="EMBL" id="AM469783">
    <property type="protein sequence ID" value="CAN70505.1"/>
    <property type="molecule type" value="Genomic_DNA"/>
</dbReference>
<feature type="region of interest" description="Disordered" evidence="1">
    <location>
        <begin position="1"/>
        <end position="98"/>
    </location>
</feature>
<protein>
    <submittedName>
        <fullName evidence="2">Uncharacterized protein</fullName>
    </submittedName>
</protein>
<evidence type="ECO:0000313" key="2">
    <source>
        <dbReference type="EMBL" id="CAN70505.1"/>
    </source>
</evidence>